<evidence type="ECO:0000313" key="2">
    <source>
        <dbReference type="EMBL" id="KER28539.1"/>
    </source>
</evidence>
<feature type="region of interest" description="Disordered" evidence="1">
    <location>
        <begin position="49"/>
        <end position="102"/>
    </location>
</feature>
<dbReference type="GeneID" id="20318854"/>
<proteinExistence type="predicted"/>
<gene>
    <name evidence="2" type="ORF">T265_04672</name>
</gene>
<evidence type="ECO:0000256" key="1">
    <source>
        <dbReference type="SAM" id="MobiDB-lite"/>
    </source>
</evidence>
<keyword evidence="3" id="KW-1185">Reference proteome</keyword>
<dbReference type="KEGG" id="ovi:T265_04672"/>
<reference evidence="2 3" key="1">
    <citation type="submission" date="2013-11" db="EMBL/GenBank/DDBJ databases">
        <title>Opisthorchis viverrini - life in the bile duct.</title>
        <authorList>
            <person name="Young N.D."/>
            <person name="Nagarajan N."/>
            <person name="Lin S.J."/>
            <person name="Korhonen P.K."/>
            <person name="Jex A.R."/>
            <person name="Hall R.S."/>
            <person name="Safavi-Hemami H."/>
            <person name="Kaewkong W."/>
            <person name="Bertrand D."/>
            <person name="Gao S."/>
            <person name="Seet Q."/>
            <person name="Wongkham S."/>
            <person name="Teh B.T."/>
            <person name="Wongkham C."/>
            <person name="Intapan P.M."/>
            <person name="Maleewong W."/>
            <person name="Yang X."/>
            <person name="Hu M."/>
            <person name="Wang Z."/>
            <person name="Hofmann A."/>
            <person name="Sternberg P.W."/>
            <person name="Tan P."/>
            <person name="Wang J."/>
            <person name="Gasser R.B."/>
        </authorList>
    </citation>
    <scope>NUCLEOTIDE SEQUENCE [LARGE SCALE GENOMIC DNA]</scope>
</reference>
<dbReference type="AlphaFoldDB" id="A0A075AG99"/>
<dbReference type="Proteomes" id="UP000054324">
    <property type="component" value="Unassembled WGS sequence"/>
</dbReference>
<sequence>MPCHQKEARGLGYSQVAQAYRGEVERQRCLGGAKSPEAPFAFIQSNRASLPKSHRKTRGFIDGQRLPSRPSRHLGEGEQTKNDSVMGLGEILWGNRGDQEIT</sequence>
<accession>A0A075AG99</accession>
<dbReference type="RefSeq" id="XP_009167727.1">
    <property type="nucleotide sequence ID" value="XM_009169463.1"/>
</dbReference>
<dbReference type="EMBL" id="KL596697">
    <property type="protein sequence ID" value="KER28539.1"/>
    <property type="molecule type" value="Genomic_DNA"/>
</dbReference>
<evidence type="ECO:0000313" key="3">
    <source>
        <dbReference type="Proteomes" id="UP000054324"/>
    </source>
</evidence>
<organism evidence="2 3">
    <name type="scientific">Opisthorchis viverrini</name>
    <name type="common">Southeast Asian liver fluke</name>
    <dbReference type="NCBI Taxonomy" id="6198"/>
    <lineage>
        <taxon>Eukaryota</taxon>
        <taxon>Metazoa</taxon>
        <taxon>Spiralia</taxon>
        <taxon>Lophotrochozoa</taxon>
        <taxon>Platyhelminthes</taxon>
        <taxon>Trematoda</taxon>
        <taxon>Digenea</taxon>
        <taxon>Opisthorchiida</taxon>
        <taxon>Opisthorchiata</taxon>
        <taxon>Opisthorchiidae</taxon>
        <taxon>Opisthorchis</taxon>
    </lineage>
</organism>
<dbReference type="CTD" id="20318854"/>
<protein>
    <submittedName>
        <fullName evidence="2">Uncharacterized protein</fullName>
    </submittedName>
</protein>
<name>A0A075AG99_OPIVI</name>